<dbReference type="PANTHER" id="PTHR34477">
    <property type="entry name" value="UPF0213 PROTEIN YHBQ"/>
    <property type="match status" value="1"/>
</dbReference>
<dbReference type="PANTHER" id="PTHR34477:SF1">
    <property type="entry name" value="UPF0213 PROTEIN YHBQ"/>
    <property type="match status" value="1"/>
</dbReference>
<keyword evidence="4" id="KW-1185">Reference proteome</keyword>
<dbReference type="InterPro" id="IPR000305">
    <property type="entry name" value="GIY-YIG_endonuc"/>
</dbReference>
<dbReference type="SMART" id="SM00465">
    <property type="entry name" value="GIYc"/>
    <property type="match status" value="1"/>
</dbReference>
<dbReference type="RefSeq" id="WP_214623910.1">
    <property type="nucleotide sequence ID" value="NZ_JAHGAW010000007.1"/>
</dbReference>
<dbReference type="PROSITE" id="PS50164">
    <property type="entry name" value="GIY_YIG"/>
    <property type="match status" value="1"/>
</dbReference>
<proteinExistence type="inferred from homology"/>
<reference evidence="3" key="1">
    <citation type="submission" date="2021-05" db="EMBL/GenBank/DDBJ databases">
        <title>Genome of Sphingobium sp. strain.</title>
        <authorList>
            <person name="Fan R."/>
        </authorList>
    </citation>
    <scope>NUCLEOTIDE SEQUENCE</scope>
    <source>
        <strain evidence="3">H33</strain>
    </source>
</reference>
<name>A0A9X1IRQ3_9SPHN</name>
<dbReference type="AlphaFoldDB" id="A0A9X1IRQ3"/>
<protein>
    <submittedName>
        <fullName evidence="3">GIY-YIG nuclease family protein</fullName>
    </submittedName>
</protein>
<evidence type="ECO:0000259" key="2">
    <source>
        <dbReference type="PROSITE" id="PS50164"/>
    </source>
</evidence>
<comment type="similarity">
    <text evidence="1">Belongs to the UPF0213 family.</text>
</comment>
<dbReference type="Proteomes" id="UP001138757">
    <property type="component" value="Unassembled WGS sequence"/>
</dbReference>
<feature type="domain" description="GIY-YIG" evidence="2">
    <location>
        <begin position="1"/>
        <end position="76"/>
    </location>
</feature>
<dbReference type="CDD" id="cd10456">
    <property type="entry name" value="GIY-YIG_UPF0213"/>
    <property type="match status" value="1"/>
</dbReference>
<dbReference type="InterPro" id="IPR035901">
    <property type="entry name" value="GIY-YIG_endonuc_sf"/>
</dbReference>
<sequence>MAFWTYILRCSDGRYYTGHTDDLERRITEHQNGGFCDFTSRRRPVHLIWSESFRTREEALGAELIVKKWSRAKKEALAAGDWIALAHFAKPPAERVSTSLDTNGEIVAGVRP</sequence>
<accession>A0A9X1IRQ3</accession>
<comment type="caution">
    <text evidence="3">The sequence shown here is derived from an EMBL/GenBank/DDBJ whole genome shotgun (WGS) entry which is preliminary data.</text>
</comment>
<dbReference type="SUPFAM" id="SSF82771">
    <property type="entry name" value="GIY-YIG endonuclease"/>
    <property type="match status" value="1"/>
</dbReference>
<dbReference type="InterPro" id="IPR050190">
    <property type="entry name" value="UPF0213_domain"/>
</dbReference>
<evidence type="ECO:0000313" key="4">
    <source>
        <dbReference type="Proteomes" id="UP001138757"/>
    </source>
</evidence>
<dbReference type="Gene3D" id="3.40.1440.10">
    <property type="entry name" value="GIY-YIG endonuclease"/>
    <property type="match status" value="1"/>
</dbReference>
<dbReference type="EMBL" id="JAHGAW010000007">
    <property type="protein sequence ID" value="MBT2187711.1"/>
    <property type="molecule type" value="Genomic_DNA"/>
</dbReference>
<evidence type="ECO:0000256" key="1">
    <source>
        <dbReference type="ARBA" id="ARBA00007435"/>
    </source>
</evidence>
<organism evidence="3 4">
    <name type="scientific">Sphingobium nicotianae</name>
    <dbReference type="NCBI Taxonomy" id="2782607"/>
    <lineage>
        <taxon>Bacteria</taxon>
        <taxon>Pseudomonadati</taxon>
        <taxon>Pseudomonadota</taxon>
        <taxon>Alphaproteobacteria</taxon>
        <taxon>Sphingomonadales</taxon>
        <taxon>Sphingomonadaceae</taxon>
        <taxon>Sphingobium</taxon>
    </lineage>
</organism>
<dbReference type="Pfam" id="PF01541">
    <property type="entry name" value="GIY-YIG"/>
    <property type="match status" value="1"/>
</dbReference>
<gene>
    <name evidence="3" type="ORF">KK488_12225</name>
</gene>
<evidence type="ECO:0000313" key="3">
    <source>
        <dbReference type="EMBL" id="MBT2187711.1"/>
    </source>
</evidence>